<keyword evidence="5" id="KW-1185">Reference proteome</keyword>
<dbReference type="EMBL" id="LSSK01000110">
    <property type="protein sequence ID" value="OMH85125.1"/>
    <property type="molecule type" value="Genomic_DNA"/>
</dbReference>
<proteinExistence type="predicted"/>
<dbReference type="PROSITE" id="PS00126">
    <property type="entry name" value="PDEASE_I_1"/>
    <property type="match status" value="1"/>
</dbReference>
<name>A0A1R1PVY4_ZANCU</name>
<dbReference type="AlphaFoldDB" id="A0A1R1PVY4"/>
<dbReference type="GO" id="GO:0004114">
    <property type="term" value="F:3',5'-cyclic-nucleotide phosphodiesterase activity"/>
    <property type="evidence" value="ECO:0007669"/>
    <property type="project" value="InterPro"/>
</dbReference>
<dbReference type="GO" id="GO:0046872">
    <property type="term" value="F:metal ion binding"/>
    <property type="evidence" value="ECO:0007669"/>
    <property type="project" value="UniProtKB-KW"/>
</dbReference>
<dbReference type="InterPro" id="IPR002073">
    <property type="entry name" value="PDEase_catalytic_dom"/>
</dbReference>
<sequence>MIQGYLDNPYHNLWHAVDTCQSTFYILHILDSQDKASPLFVNADFLNPMDRFVLILSCLGHDLGHPGLTNKLMSDTNSPLSILFNDQSILENYHLLNLTIILSHVDSLTAGSDLANIYAAKNKELAISIILATDMARHSQYVDLLRTRAEILDRKNANASGSDYSVPSSKHSSVSWLSSDSFEDKKLLCALIMKCSDISNTARPFKISERWAIHFSDEMSNQTKFECSLGLASLLTHDSNSNSNSTLNSNDGSCENQLVGRNEDCNTATNLSGLSSSQVVFYNTFSIPLFKAAGDLIPALSFMYKQSLFNCETWKNM</sequence>
<dbReference type="Gene3D" id="1.10.1300.10">
    <property type="entry name" value="3'5'-cyclic nucleotide phosphodiesterase, catalytic domain"/>
    <property type="match status" value="1"/>
</dbReference>
<dbReference type="Pfam" id="PF00233">
    <property type="entry name" value="PDEase_I"/>
    <property type="match status" value="1"/>
</dbReference>
<gene>
    <name evidence="4" type="ORF">AX774_g1345</name>
</gene>
<dbReference type="PROSITE" id="PS51845">
    <property type="entry name" value="PDEASE_I_2"/>
    <property type="match status" value="1"/>
</dbReference>
<organism evidence="4 5">
    <name type="scientific">Zancudomyces culisetae</name>
    <name type="common">Gut fungus</name>
    <name type="synonym">Smittium culisetae</name>
    <dbReference type="NCBI Taxonomy" id="1213189"/>
    <lineage>
        <taxon>Eukaryota</taxon>
        <taxon>Fungi</taxon>
        <taxon>Fungi incertae sedis</taxon>
        <taxon>Zoopagomycota</taxon>
        <taxon>Kickxellomycotina</taxon>
        <taxon>Harpellomycetes</taxon>
        <taxon>Harpellales</taxon>
        <taxon>Legeriomycetaceae</taxon>
        <taxon>Zancudomyces</taxon>
    </lineage>
</organism>
<evidence type="ECO:0000313" key="5">
    <source>
        <dbReference type="Proteomes" id="UP000188320"/>
    </source>
</evidence>
<reference evidence="5" key="1">
    <citation type="submission" date="2017-01" db="EMBL/GenBank/DDBJ databases">
        <authorList>
            <person name="Wang Y."/>
            <person name="White M."/>
            <person name="Kvist S."/>
            <person name="Moncalvo J.-M."/>
        </authorList>
    </citation>
    <scope>NUCLEOTIDE SEQUENCE [LARGE SCALE GENOMIC DNA]</scope>
    <source>
        <strain evidence="5">COL-18-3</strain>
    </source>
</reference>
<dbReference type="SMART" id="SM00471">
    <property type="entry name" value="HDc"/>
    <property type="match status" value="1"/>
</dbReference>
<evidence type="ECO:0000256" key="1">
    <source>
        <dbReference type="ARBA" id="ARBA00022723"/>
    </source>
</evidence>
<dbReference type="InterPro" id="IPR036971">
    <property type="entry name" value="PDEase_catalytic_dom_sf"/>
</dbReference>
<dbReference type="Proteomes" id="UP000188320">
    <property type="component" value="Unassembled WGS sequence"/>
</dbReference>
<dbReference type="SUPFAM" id="SSF109604">
    <property type="entry name" value="HD-domain/PDEase-like"/>
    <property type="match status" value="1"/>
</dbReference>
<dbReference type="GO" id="GO:0007165">
    <property type="term" value="P:signal transduction"/>
    <property type="evidence" value="ECO:0007669"/>
    <property type="project" value="InterPro"/>
</dbReference>
<dbReference type="InterPro" id="IPR023174">
    <property type="entry name" value="PDEase_CS"/>
</dbReference>
<dbReference type="OrthoDB" id="546632at2759"/>
<keyword evidence="1" id="KW-0479">Metal-binding</keyword>
<evidence type="ECO:0000256" key="2">
    <source>
        <dbReference type="ARBA" id="ARBA00022801"/>
    </source>
</evidence>
<evidence type="ECO:0000313" key="4">
    <source>
        <dbReference type="EMBL" id="OMH85125.1"/>
    </source>
</evidence>
<keyword evidence="2" id="KW-0378">Hydrolase</keyword>
<comment type="caution">
    <text evidence="4">The sequence shown here is derived from an EMBL/GenBank/DDBJ whole genome shotgun (WGS) entry which is preliminary data.</text>
</comment>
<dbReference type="InterPro" id="IPR003607">
    <property type="entry name" value="HD/PDEase_dom"/>
</dbReference>
<feature type="domain" description="PDEase" evidence="3">
    <location>
        <begin position="1"/>
        <end position="317"/>
    </location>
</feature>
<accession>A0A1R1PVY4</accession>
<evidence type="ECO:0000259" key="3">
    <source>
        <dbReference type="PROSITE" id="PS51845"/>
    </source>
</evidence>
<protein>
    <submittedName>
        <fullName evidence="4">cGMP-specific 3',5'-cGMP phosphodiesterase 3</fullName>
    </submittedName>
</protein>
<dbReference type="PANTHER" id="PTHR11347">
    <property type="entry name" value="CYCLIC NUCLEOTIDE PHOSPHODIESTERASE"/>
    <property type="match status" value="1"/>
</dbReference>